<evidence type="ECO:0000313" key="5">
    <source>
        <dbReference type="Proteomes" id="UP001521209"/>
    </source>
</evidence>
<dbReference type="Pfam" id="PF00534">
    <property type="entry name" value="Glycos_transf_1"/>
    <property type="match status" value="1"/>
</dbReference>
<organism evidence="4 5">
    <name type="scientific">Acidiphilium iwatense</name>
    <dbReference type="NCBI Taxonomy" id="768198"/>
    <lineage>
        <taxon>Bacteria</taxon>
        <taxon>Pseudomonadati</taxon>
        <taxon>Pseudomonadota</taxon>
        <taxon>Alphaproteobacteria</taxon>
        <taxon>Acetobacterales</taxon>
        <taxon>Acidocellaceae</taxon>
        <taxon>Acidiphilium</taxon>
    </lineage>
</organism>
<dbReference type="SUPFAM" id="SSF53756">
    <property type="entry name" value="UDP-Glycosyltransferase/glycogen phosphorylase"/>
    <property type="match status" value="1"/>
</dbReference>
<dbReference type="EMBL" id="JAKGBZ010000012">
    <property type="protein sequence ID" value="MCF3946687.1"/>
    <property type="molecule type" value="Genomic_DNA"/>
</dbReference>
<dbReference type="PANTHER" id="PTHR12526">
    <property type="entry name" value="GLYCOSYLTRANSFERASE"/>
    <property type="match status" value="1"/>
</dbReference>
<proteinExistence type="predicted"/>
<keyword evidence="2" id="KW-0808">Transferase</keyword>
<dbReference type="PANTHER" id="PTHR12526:SF510">
    <property type="entry name" value="D-INOSITOL 3-PHOSPHATE GLYCOSYLTRANSFERASE"/>
    <property type="match status" value="1"/>
</dbReference>
<feature type="domain" description="Glycosyl transferase family 1" evidence="3">
    <location>
        <begin position="156"/>
        <end position="312"/>
    </location>
</feature>
<dbReference type="InterPro" id="IPR001296">
    <property type="entry name" value="Glyco_trans_1"/>
</dbReference>
<comment type="caution">
    <text evidence="4">The sequence shown here is derived from an EMBL/GenBank/DDBJ whole genome shotgun (WGS) entry which is preliminary data.</text>
</comment>
<evidence type="ECO:0000256" key="2">
    <source>
        <dbReference type="ARBA" id="ARBA00022679"/>
    </source>
</evidence>
<reference evidence="4 5" key="1">
    <citation type="submission" date="2022-01" db="EMBL/GenBank/DDBJ databases">
        <authorList>
            <person name="Won M."/>
            <person name="Kim S.-J."/>
            <person name="Kwon S.-W."/>
        </authorList>
    </citation>
    <scope>NUCLEOTIDE SEQUENCE [LARGE SCALE GENOMIC DNA]</scope>
    <source>
        <strain evidence="4 5">KCTC 23505</strain>
    </source>
</reference>
<name>A0ABS9DVE2_9PROT</name>
<dbReference type="Gene3D" id="3.40.50.2000">
    <property type="entry name" value="Glycogen Phosphorylase B"/>
    <property type="match status" value="2"/>
</dbReference>
<evidence type="ECO:0000259" key="3">
    <source>
        <dbReference type="Pfam" id="PF00534"/>
    </source>
</evidence>
<sequence length="338" mass="36016">MRLALITAAPFETVTGASFYHRRLLTAWRDMGGEADIVALDGPAAPDLASRFGHGEMIIVEGAAFESAEAVIPALQARGAVALVHHPTALEPGTPEPRRRRLKSLELAVLPGFGRVVAASEPIADRLSSEFGVIRERLHVLVPGTDQQPRRAIDPNRPDGTQCTILSLGTLSYRKGHDILLRALATLADLDWRLILAGEPRDPAYAAELDTLVTTLGIAARVDRRGALEGEALERAWADAELFALATRFEGFGMAIAEAMARGLPVAITDGGAAGSLVPPAAGVVAPVDDATQLAKAMRRLIFSPSLRADMGGHAWTHARSLPGWPDQARALRDILRG</sequence>
<dbReference type="Proteomes" id="UP001521209">
    <property type="component" value="Unassembled WGS sequence"/>
</dbReference>
<keyword evidence="1" id="KW-0328">Glycosyltransferase</keyword>
<keyword evidence="5" id="KW-1185">Reference proteome</keyword>
<protein>
    <submittedName>
        <fullName evidence="4">Glycosyltransferase family 4 protein</fullName>
    </submittedName>
</protein>
<dbReference type="CDD" id="cd03801">
    <property type="entry name" value="GT4_PimA-like"/>
    <property type="match status" value="1"/>
</dbReference>
<accession>A0ABS9DVE2</accession>
<evidence type="ECO:0000313" key="4">
    <source>
        <dbReference type="EMBL" id="MCF3946687.1"/>
    </source>
</evidence>
<gene>
    <name evidence="4" type="ORF">L2A60_08330</name>
</gene>
<evidence type="ECO:0000256" key="1">
    <source>
        <dbReference type="ARBA" id="ARBA00022676"/>
    </source>
</evidence>
<dbReference type="RefSeq" id="WP_235703921.1">
    <property type="nucleotide sequence ID" value="NZ_JAKGBZ010000012.1"/>
</dbReference>